<keyword evidence="4" id="KW-0238">DNA-binding</keyword>
<dbReference type="Proteomes" id="UP000235406">
    <property type="component" value="Unassembled WGS sequence"/>
</dbReference>
<evidence type="ECO:0000313" key="9">
    <source>
        <dbReference type="Proteomes" id="UP000235406"/>
    </source>
</evidence>
<proteinExistence type="inferred from homology"/>
<keyword evidence="3" id="KW-0731">Sigma factor</keyword>
<reference evidence="9" key="1">
    <citation type="submission" date="2016-07" db="EMBL/GenBank/DDBJ databases">
        <title>Nontailed viruses are major unrecognized killers of bacteria in the ocean.</title>
        <authorList>
            <person name="Kauffman K."/>
            <person name="Hussain F."/>
            <person name="Yang J."/>
            <person name="Arevalo P."/>
            <person name="Brown J."/>
            <person name="Cutler M."/>
            <person name="Kelly L."/>
            <person name="Polz M.F."/>
        </authorList>
    </citation>
    <scope>NUCLEOTIDE SEQUENCE [LARGE SCALE GENOMIC DNA]</scope>
    <source>
        <strain evidence="9">10N.261.46.F8</strain>
    </source>
</reference>
<comment type="caution">
    <text evidence="8">The sequence shown here is derived from an EMBL/GenBank/DDBJ whole genome shotgun (WGS) entry which is preliminary data.</text>
</comment>
<protein>
    <submittedName>
        <fullName evidence="8">RNA polymerase subunit sigma-70</fullName>
    </submittedName>
</protein>
<feature type="domain" description="RNA polymerase sigma factor 70 region 4 type 2" evidence="7">
    <location>
        <begin position="96"/>
        <end position="147"/>
    </location>
</feature>
<dbReference type="EMBL" id="MCZK01000073">
    <property type="protein sequence ID" value="PMM73642.1"/>
    <property type="molecule type" value="Genomic_DNA"/>
</dbReference>
<dbReference type="Pfam" id="PF04542">
    <property type="entry name" value="Sigma70_r2"/>
    <property type="match status" value="1"/>
</dbReference>
<evidence type="ECO:0000256" key="2">
    <source>
        <dbReference type="ARBA" id="ARBA00023015"/>
    </source>
</evidence>
<feature type="domain" description="RNA polymerase sigma-70 region 2" evidence="6">
    <location>
        <begin position="12"/>
        <end position="72"/>
    </location>
</feature>
<name>A0A2N7KDK9_9VIBR</name>
<dbReference type="GO" id="GO:0003677">
    <property type="term" value="F:DNA binding"/>
    <property type="evidence" value="ECO:0007669"/>
    <property type="project" value="UniProtKB-KW"/>
</dbReference>
<evidence type="ECO:0000259" key="7">
    <source>
        <dbReference type="Pfam" id="PF08281"/>
    </source>
</evidence>
<dbReference type="Gene3D" id="1.10.10.10">
    <property type="entry name" value="Winged helix-like DNA-binding domain superfamily/Winged helix DNA-binding domain"/>
    <property type="match status" value="1"/>
</dbReference>
<dbReference type="InterPro" id="IPR014284">
    <property type="entry name" value="RNA_pol_sigma-70_dom"/>
</dbReference>
<dbReference type="InterPro" id="IPR039425">
    <property type="entry name" value="RNA_pol_sigma-70-like"/>
</dbReference>
<evidence type="ECO:0000313" key="8">
    <source>
        <dbReference type="EMBL" id="PMM73642.1"/>
    </source>
</evidence>
<dbReference type="NCBIfam" id="TIGR02937">
    <property type="entry name" value="sigma70-ECF"/>
    <property type="match status" value="1"/>
</dbReference>
<evidence type="ECO:0000256" key="5">
    <source>
        <dbReference type="ARBA" id="ARBA00023163"/>
    </source>
</evidence>
<organism evidence="8 9">
    <name type="scientific">Vibrio lentus</name>
    <dbReference type="NCBI Taxonomy" id="136468"/>
    <lineage>
        <taxon>Bacteria</taxon>
        <taxon>Pseudomonadati</taxon>
        <taxon>Pseudomonadota</taxon>
        <taxon>Gammaproteobacteria</taxon>
        <taxon>Vibrionales</taxon>
        <taxon>Vibrionaceae</taxon>
        <taxon>Vibrio</taxon>
    </lineage>
</organism>
<dbReference type="InterPro" id="IPR007627">
    <property type="entry name" value="RNA_pol_sigma70_r2"/>
</dbReference>
<gene>
    <name evidence="8" type="ORF">BCT49_24660</name>
</gene>
<dbReference type="InterPro" id="IPR013325">
    <property type="entry name" value="RNA_pol_sigma_r2"/>
</dbReference>
<dbReference type="GO" id="GO:0006352">
    <property type="term" value="P:DNA-templated transcription initiation"/>
    <property type="evidence" value="ECO:0007669"/>
    <property type="project" value="InterPro"/>
</dbReference>
<dbReference type="Gene3D" id="1.10.1740.10">
    <property type="match status" value="1"/>
</dbReference>
<dbReference type="PANTHER" id="PTHR43133:SF8">
    <property type="entry name" value="RNA POLYMERASE SIGMA FACTOR HI_1459-RELATED"/>
    <property type="match status" value="1"/>
</dbReference>
<evidence type="ECO:0000256" key="4">
    <source>
        <dbReference type="ARBA" id="ARBA00023125"/>
    </source>
</evidence>
<dbReference type="GO" id="GO:0016987">
    <property type="term" value="F:sigma factor activity"/>
    <property type="evidence" value="ECO:0007669"/>
    <property type="project" value="UniProtKB-KW"/>
</dbReference>
<dbReference type="PANTHER" id="PTHR43133">
    <property type="entry name" value="RNA POLYMERASE ECF-TYPE SIGMA FACTO"/>
    <property type="match status" value="1"/>
</dbReference>
<dbReference type="AlphaFoldDB" id="A0A2N7KDK9"/>
<sequence>MKCLMNAWNHAEPSLYGWLLKQTQNPHEAEDIMQEVFLKAMGNSERFCTLQDGKSWLFKMTRNHLVDQLRRKIHSVDIDEFVMPTDISPAMVQLQRCLPKALVKLTEQERDVIEQCDLNGMAQKDYAEKHQLSLPAVKARLRRARIELKTILVSECKVTQDQTGVCYFKSFQIEL</sequence>
<dbReference type="SUPFAM" id="SSF88946">
    <property type="entry name" value="Sigma2 domain of RNA polymerase sigma factors"/>
    <property type="match status" value="1"/>
</dbReference>
<keyword evidence="5" id="KW-0804">Transcription</keyword>
<dbReference type="InterPro" id="IPR013324">
    <property type="entry name" value="RNA_pol_sigma_r3/r4-like"/>
</dbReference>
<dbReference type="InterPro" id="IPR013249">
    <property type="entry name" value="RNA_pol_sigma70_r4_t2"/>
</dbReference>
<evidence type="ECO:0000256" key="3">
    <source>
        <dbReference type="ARBA" id="ARBA00023082"/>
    </source>
</evidence>
<evidence type="ECO:0000256" key="1">
    <source>
        <dbReference type="ARBA" id="ARBA00010641"/>
    </source>
</evidence>
<accession>A0A2N7KDK9</accession>
<comment type="similarity">
    <text evidence="1">Belongs to the sigma-70 factor family. ECF subfamily.</text>
</comment>
<dbReference type="InterPro" id="IPR036388">
    <property type="entry name" value="WH-like_DNA-bd_sf"/>
</dbReference>
<dbReference type="Pfam" id="PF08281">
    <property type="entry name" value="Sigma70_r4_2"/>
    <property type="match status" value="1"/>
</dbReference>
<evidence type="ECO:0000259" key="6">
    <source>
        <dbReference type="Pfam" id="PF04542"/>
    </source>
</evidence>
<keyword evidence="2" id="KW-0805">Transcription regulation</keyword>
<dbReference type="SUPFAM" id="SSF88659">
    <property type="entry name" value="Sigma3 and sigma4 domains of RNA polymerase sigma factors"/>
    <property type="match status" value="1"/>
</dbReference>